<dbReference type="Pfam" id="PF00672">
    <property type="entry name" value="HAMP"/>
    <property type="match status" value="1"/>
</dbReference>
<dbReference type="PANTHER" id="PTHR42878:SF15">
    <property type="entry name" value="BACTERIOPHYTOCHROME"/>
    <property type="match status" value="1"/>
</dbReference>
<dbReference type="PROSITE" id="PS50112">
    <property type="entry name" value="PAS"/>
    <property type="match status" value="1"/>
</dbReference>
<dbReference type="InterPro" id="IPR013767">
    <property type="entry name" value="PAS_fold"/>
</dbReference>
<comment type="caution">
    <text evidence="9">The sequence shown here is derived from an EMBL/GenBank/DDBJ whole genome shotgun (WGS) entry which is preliminary data.</text>
</comment>
<dbReference type="SUPFAM" id="SSF55785">
    <property type="entry name" value="PYP-like sensor domain (PAS domain)"/>
    <property type="match status" value="1"/>
</dbReference>
<evidence type="ECO:0000256" key="3">
    <source>
        <dbReference type="ARBA" id="ARBA00022679"/>
    </source>
</evidence>
<feature type="transmembrane region" description="Helical" evidence="6">
    <location>
        <begin position="211"/>
        <end position="229"/>
    </location>
</feature>
<dbReference type="Pfam" id="PF11845">
    <property type="entry name" value="Tll0287-like"/>
    <property type="match status" value="1"/>
</dbReference>
<dbReference type="SMART" id="SM00091">
    <property type="entry name" value="PAS"/>
    <property type="match status" value="1"/>
</dbReference>
<keyword evidence="10" id="KW-1185">Reference proteome</keyword>
<keyword evidence="3" id="KW-0808">Transferase</keyword>
<evidence type="ECO:0000256" key="4">
    <source>
        <dbReference type="ARBA" id="ARBA00022777"/>
    </source>
</evidence>
<evidence type="ECO:0000256" key="1">
    <source>
        <dbReference type="ARBA" id="ARBA00000085"/>
    </source>
</evidence>
<evidence type="ECO:0000256" key="6">
    <source>
        <dbReference type="SAM" id="Phobius"/>
    </source>
</evidence>
<name>A0ABS5U979_9BACT</name>
<dbReference type="InterPro" id="IPR035965">
    <property type="entry name" value="PAS-like_dom_sf"/>
</dbReference>
<keyword evidence="6" id="KW-0812">Transmembrane</keyword>
<protein>
    <recommendedName>
        <fullName evidence="2">histidine kinase</fullName>
        <ecNumber evidence="2">2.7.13.3</ecNumber>
    </recommendedName>
</protein>
<dbReference type="Gene3D" id="3.30.450.20">
    <property type="entry name" value="PAS domain"/>
    <property type="match status" value="1"/>
</dbReference>
<evidence type="ECO:0000313" key="9">
    <source>
        <dbReference type="EMBL" id="MBT1072199.1"/>
    </source>
</evidence>
<organism evidence="9 10">
    <name type="scientific">Pelotalea chapellei</name>
    <dbReference type="NCBI Taxonomy" id="44671"/>
    <lineage>
        <taxon>Bacteria</taxon>
        <taxon>Pseudomonadati</taxon>
        <taxon>Thermodesulfobacteriota</taxon>
        <taxon>Desulfuromonadia</taxon>
        <taxon>Geobacterales</taxon>
        <taxon>Geobacteraceae</taxon>
        <taxon>Pelotalea</taxon>
    </lineage>
</organism>
<dbReference type="InterPro" id="IPR050351">
    <property type="entry name" value="BphY/WalK/GraS-like"/>
</dbReference>
<reference evidence="9 10" key="1">
    <citation type="submission" date="2021-05" db="EMBL/GenBank/DDBJ databases">
        <title>The draft genome of Geobacter chapellei DSM 13688.</title>
        <authorList>
            <person name="Xu Z."/>
            <person name="Masuda Y."/>
            <person name="Itoh H."/>
            <person name="Senoo K."/>
        </authorList>
    </citation>
    <scope>NUCLEOTIDE SEQUENCE [LARGE SCALE GENOMIC DNA]</scope>
    <source>
        <strain evidence="9 10">DSM 13688</strain>
    </source>
</reference>
<comment type="catalytic activity">
    <reaction evidence="1">
        <text>ATP + protein L-histidine = ADP + protein N-phospho-L-histidine.</text>
        <dbReference type="EC" id="2.7.13.3"/>
    </reaction>
</comment>
<gene>
    <name evidence="9" type="ORF">KJB30_10415</name>
</gene>
<dbReference type="InterPro" id="IPR021796">
    <property type="entry name" value="Tll0287-like_dom"/>
</dbReference>
<accession>A0ABS5U979</accession>
<dbReference type="CDD" id="cd00130">
    <property type="entry name" value="PAS"/>
    <property type="match status" value="1"/>
</dbReference>
<dbReference type="SUPFAM" id="SSF158472">
    <property type="entry name" value="HAMP domain-like"/>
    <property type="match status" value="1"/>
</dbReference>
<evidence type="ECO:0000313" key="10">
    <source>
        <dbReference type="Proteomes" id="UP000784128"/>
    </source>
</evidence>
<keyword evidence="6" id="KW-1133">Transmembrane helix</keyword>
<dbReference type="PANTHER" id="PTHR42878">
    <property type="entry name" value="TWO-COMPONENT HISTIDINE KINASE"/>
    <property type="match status" value="1"/>
</dbReference>
<dbReference type="EC" id="2.7.13.3" evidence="2"/>
<evidence type="ECO:0000259" key="8">
    <source>
        <dbReference type="PROSITE" id="PS50885"/>
    </source>
</evidence>
<dbReference type="Proteomes" id="UP000784128">
    <property type="component" value="Unassembled WGS sequence"/>
</dbReference>
<evidence type="ECO:0000256" key="5">
    <source>
        <dbReference type="ARBA" id="ARBA00023136"/>
    </source>
</evidence>
<feature type="domain" description="HAMP" evidence="8">
    <location>
        <begin position="231"/>
        <end position="284"/>
    </location>
</feature>
<feature type="domain" description="PAS" evidence="7">
    <location>
        <begin position="289"/>
        <end position="340"/>
    </location>
</feature>
<evidence type="ECO:0000256" key="2">
    <source>
        <dbReference type="ARBA" id="ARBA00012438"/>
    </source>
</evidence>
<evidence type="ECO:0000259" key="7">
    <source>
        <dbReference type="PROSITE" id="PS50112"/>
    </source>
</evidence>
<dbReference type="NCBIfam" id="TIGR00229">
    <property type="entry name" value="sensory_box"/>
    <property type="match status" value="1"/>
</dbReference>
<dbReference type="Gene3D" id="6.10.340.10">
    <property type="match status" value="1"/>
</dbReference>
<keyword evidence="4" id="KW-0418">Kinase</keyword>
<keyword evidence="5 6" id="KW-0472">Membrane</keyword>
<dbReference type="Pfam" id="PF00989">
    <property type="entry name" value="PAS"/>
    <property type="match status" value="1"/>
</dbReference>
<dbReference type="InterPro" id="IPR000014">
    <property type="entry name" value="PAS"/>
</dbReference>
<dbReference type="CDD" id="cd06225">
    <property type="entry name" value="HAMP"/>
    <property type="match status" value="1"/>
</dbReference>
<dbReference type="InterPro" id="IPR003660">
    <property type="entry name" value="HAMP_dom"/>
</dbReference>
<sequence length="408" mass="46292">MKFKISRSVSTTFNIISSLLLVLLLLALAYNNYRKAQTLILKGAIDNARSIAQQIIVTRDYLSKSVTTEPEKNYNLVPQVASTKIAQRLTQGSNFSVRQISLRYRNPENRPDSFEATQLTSFKNNRPTEFWHVVTKDGKKDFRYLLPMLADQSCLTCHGSYESAPAFVKARFPKGHFSYGYKVGEVIGAISISIPMEGLYKEIGANLRHDILYDSFVLILFLVITGWVIRKAILTPVKTVASHISEVAKTGNFSERMERTTSDEIGELIGSFNELMAELDRKTMQRIESEDRYRNFIEIAQSPIITFMADGKIVISNQKAEKLFGLNKQELLGQSIYDFMEKGQELQQAVEDYFSSGRSDLIGTTTLHKMRDVCGRIIEVEMIISVSQSDQNQMFSAILRTIKNEKKV</sequence>
<dbReference type="EMBL" id="JAHDYS010000008">
    <property type="protein sequence ID" value="MBT1072199.1"/>
    <property type="molecule type" value="Genomic_DNA"/>
</dbReference>
<dbReference type="SMART" id="SM00304">
    <property type="entry name" value="HAMP"/>
    <property type="match status" value="1"/>
</dbReference>
<proteinExistence type="predicted"/>
<dbReference type="PROSITE" id="PS50885">
    <property type="entry name" value="HAMP"/>
    <property type="match status" value="1"/>
</dbReference>